<dbReference type="AlphaFoldDB" id="A0A6B2LYK8"/>
<protein>
    <submittedName>
        <fullName evidence="1">Type II toxin-antitoxin system RelE/ParE family toxin</fullName>
    </submittedName>
</protein>
<keyword evidence="2" id="KW-1185">Reference proteome</keyword>
<dbReference type="EMBL" id="JAAGNX010000001">
    <property type="protein sequence ID" value="NDV61119.1"/>
    <property type="molecule type" value="Genomic_DNA"/>
</dbReference>
<reference evidence="1 2" key="1">
    <citation type="submission" date="2020-02" db="EMBL/GenBank/DDBJ databases">
        <title>Albibacoteraceae fam. nov., the first described family within the subdivision 4 Verrucomicrobia.</title>
        <authorList>
            <person name="Xi F."/>
        </authorList>
    </citation>
    <scope>NUCLEOTIDE SEQUENCE [LARGE SCALE GENOMIC DNA]</scope>
    <source>
        <strain evidence="1 2">CK1056</strain>
    </source>
</reference>
<accession>A0A6B2LYK8</accession>
<name>A0A6B2LYK8_9BACT</name>
<dbReference type="RefSeq" id="WP_163961765.1">
    <property type="nucleotide sequence ID" value="NZ_JAAGNX010000001.1"/>
</dbReference>
<comment type="caution">
    <text evidence="1">The sequence shown here is derived from an EMBL/GenBank/DDBJ whole genome shotgun (WGS) entry which is preliminary data.</text>
</comment>
<dbReference type="InterPro" id="IPR009241">
    <property type="entry name" value="HigB-like"/>
</dbReference>
<gene>
    <name evidence="1" type="ORF">G0Q06_01505</name>
</gene>
<dbReference type="Proteomes" id="UP000478417">
    <property type="component" value="Unassembled WGS sequence"/>
</dbReference>
<evidence type="ECO:0000313" key="1">
    <source>
        <dbReference type="EMBL" id="NDV61119.1"/>
    </source>
</evidence>
<organism evidence="1 2">
    <name type="scientific">Oceanipulchritudo coccoides</name>
    <dbReference type="NCBI Taxonomy" id="2706888"/>
    <lineage>
        <taxon>Bacteria</taxon>
        <taxon>Pseudomonadati</taxon>
        <taxon>Verrucomicrobiota</taxon>
        <taxon>Opitutia</taxon>
        <taxon>Puniceicoccales</taxon>
        <taxon>Oceanipulchritudinaceae</taxon>
        <taxon>Oceanipulchritudo</taxon>
    </lineage>
</organism>
<sequence>MREVLFFRRADGSSPVEEFIDALTDKQARKVAWVLGLIEDMDIIPSQYWKKLKNTDDIWEARIQFGGDIFWILGFENGGNFVVLTNAFAKKTQKTPRSEIALAEQRRKHYLKENKK</sequence>
<evidence type="ECO:0000313" key="2">
    <source>
        <dbReference type="Proteomes" id="UP000478417"/>
    </source>
</evidence>
<proteinExistence type="predicted"/>
<dbReference type="Pfam" id="PF05973">
    <property type="entry name" value="Gp49"/>
    <property type="match status" value="1"/>
</dbReference>